<reference evidence="1 2" key="1">
    <citation type="journal article" date="2017" name="Sci. Rep.">
        <title>Revealing the Saline Adaptation Strategies of the Halophilic Bacterium Halomonas beimenensis through High-throughput Omics and Transposon Mutagenesis Approaches.</title>
        <authorList>
            <person name="Chen Y.H."/>
            <person name="Lin S.S."/>
            <person name="Shyu Y.T."/>
        </authorList>
    </citation>
    <scope>NUCLEOTIDE SEQUENCE [LARGE SCALE GENOMIC DNA]</scope>
    <source>
        <strain evidence="1 2">NTU-111</strain>
    </source>
</reference>
<organism evidence="1 2">
    <name type="scientific">Halomonas beimenensis</name>
    <dbReference type="NCBI Taxonomy" id="475662"/>
    <lineage>
        <taxon>Bacteria</taxon>
        <taxon>Pseudomonadati</taxon>
        <taxon>Pseudomonadota</taxon>
        <taxon>Gammaproteobacteria</taxon>
        <taxon>Oceanospirillales</taxon>
        <taxon>Halomonadaceae</taxon>
        <taxon>Halomonas</taxon>
    </lineage>
</organism>
<sequence length="63" mass="7297">MEHDVCVFYLPSHVFCSGICALGDYQGVAYLVYEYSCQLSLHYRLKLEPVRWCFDSRPSINSS</sequence>
<evidence type="ECO:0000313" key="2">
    <source>
        <dbReference type="Proteomes" id="UP000219993"/>
    </source>
</evidence>
<accession>A0A291P957</accession>
<evidence type="ECO:0000313" key="1">
    <source>
        <dbReference type="EMBL" id="ATJ83398.1"/>
    </source>
</evidence>
<dbReference type="KEGG" id="hbe:BEI_2411"/>
<name>A0A291P957_9GAMM</name>
<keyword evidence="2" id="KW-1185">Reference proteome</keyword>
<dbReference type="EMBL" id="CP021435">
    <property type="protein sequence ID" value="ATJ83398.1"/>
    <property type="molecule type" value="Genomic_DNA"/>
</dbReference>
<proteinExistence type="predicted"/>
<protein>
    <submittedName>
        <fullName evidence="1">Uncharacterized protein</fullName>
    </submittedName>
</protein>
<gene>
    <name evidence="1" type="ORF">BEI_2411</name>
</gene>
<dbReference type="AlphaFoldDB" id="A0A291P957"/>
<dbReference type="Proteomes" id="UP000219993">
    <property type="component" value="Chromosome"/>
</dbReference>